<dbReference type="SUPFAM" id="SSF56672">
    <property type="entry name" value="DNA/RNA polymerases"/>
    <property type="match status" value="1"/>
</dbReference>
<dbReference type="InterPro" id="IPR001584">
    <property type="entry name" value="Integrase_cat-core"/>
</dbReference>
<evidence type="ECO:0000256" key="3">
    <source>
        <dbReference type="SAM" id="MobiDB-lite"/>
    </source>
</evidence>
<dbReference type="InterPro" id="IPR013103">
    <property type="entry name" value="RVT_2"/>
</dbReference>
<dbReference type="GO" id="GO:0015074">
    <property type="term" value="P:DNA integration"/>
    <property type="evidence" value="ECO:0007669"/>
    <property type="project" value="InterPro"/>
</dbReference>
<proteinExistence type="predicted"/>
<dbReference type="PANTHER" id="PTHR42648">
    <property type="entry name" value="TRANSPOSASE, PUTATIVE-RELATED"/>
    <property type="match status" value="1"/>
</dbReference>
<evidence type="ECO:0000313" key="5">
    <source>
        <dbReference type="EMBL" id="KAL0417021.1"/>
    </source>
</evidence>
<dbReference type="InterPro" id="IPR043502">
    <property type="entry name" value="DNA/RNA_pol_sf"/>
</dbReference>
<protein>
    <submittedName>
        <fullName evidence="5">Retrovirus-related Pol polyprotein from transposon RE1</fullName>
    </submittedName>
</protein>
<organism evidence="5">
    <name type="scientific">Sesamum latifolium</name>
    <dbReference type="NCBI Taxonomy" id="2727402"/>
    <lineage>
        <taxon>Eukaryota</taxon>
        <taxon>Viridiplantae</taxon>
        <taxon>Streptophyta</taxon>
        <taxon>Embryophyta</taxon>
        <taxon>Tracheophyta</taxon>
        <taxon>Spermatophyta</taxon>
        <taxon>Magnoliopsida</taxon>
        <taxon>eudicotyledons</taxon>
        <taxon>Gunneridae</taxon>
        <taxon>Pentapetalae</taxon>
        <taxon>asterids</taxon>
        <taxon>lamiids</taxon>
        <taxon>Lamiales</taxon>
        <taxon>Pedaliaceae</taxon>
        <taxon>Sesamum</taxon>
    </lineage>
</organism>
<accession>A0AAW2UIN8</accession>
<dbReference type="InterPro" id="IPR057670">
    <property type="entry name" value="SH3_retrovirus"/>
</dbReference>
<dbReference type="InterPro" id="IPR036397">
    <property type="entry name" value="RNaseH_sf"/>
</dbReference>
<sequence>MEMTEAGDHAAMQVRTEVRKDIGYKRDQKRRNFVDKRQQFCEHCAKPGHTKDTCFKIHGTLDWYKDLVEQKRKDGNGSSFGRNFAANTEERKVQSHSSEDSKELLLKELIRLVRGSGTQPEPIQQVNFAQLDDFAAQSAQNNLWHRRLGHPSLPVQKHISLPPFNDSVIAQGIIHQTSCSYTPQQNGVVERKHKHLLNTARALLFQSNLPKKFWGESVLTATYLINRLPTPLLHWKSPFEVLHQKPPDYTHLKVFGCLCFASNNNPHKGKFDQRASKCVFLGYSSYKKAYRVMDLDTNSLFDSRDVVFHETAYPFQSTPPETDPISLPLPTIDTDSISDPPTSSPALPASINGSPTIPVPHNISTSDASIPLPSSTRPQRHTSKPAWMNDYICSCAVHSPSCIPDSFTLAHMCFVAQCSTMQEPKTYLQASKDANWVRAMQEELQALEKNGTWALTSLPPTKHAIGSRWVFKLKFHPNGSVARYKARLVAKGYNQIEGVDYFDSFSPVAKSVTVRIYMSIAAAKSWPLFQLDINNAFLHGHLDEEVYMDPPEGYTAAQPGQVCKLVCSFYGLKQASRQWNLELTGKLLDYGFTQSAHDNCLFLRRTMTDFIALLVYVDDILLTGTSEDSLNAVKRYLDKLFTIKDLGSAKYFLGLELARSSHGIHVTQGQAHTPLCFYEKKGALLKSPDRYRRLAGRLLSQFYTPRPFFSSSAAQ</sequence>
<comment type="caution">
    <text evidence="5">The sequence shown here is derived from an EMBL/GenBank/DDBJ whole genome shotgun (WGS) entry which is preliminary data.</text>
</comment>
<dbReference type="SUPFAM" id="SSF53098">
    <property type="entry name" value="Ribonuclease H-like"/>
    <property type="match status" value="1"/>
</dbReference>
<dbReference type="AlphaFoldDB" id="A0AAW2UIN8"/>
<evidence type="ECO:0000256" key="2">
    <source>
        <dbReference type="ARBA" id="ARBA00022801"/>
    </source>
</evidence>
<keyword evidence="1" id="KW-0479">Metal-binding</keyword>
<dbReference type="EMBL" id="JACGWN010000012">
    <property type="protein sequence ID" value="KAL0417021.1"/>
    <property type="molecule type" value="Genomic_DNA"/>
</dbReference>
<feature type="domain" description="Integrase catalytic" evidence="4">
    <location>
        <begin position="43"/>
        <end position="246"/>
    </location>
</feature>
<dbReference type="Pfam" id="PF07727">
    <property type="entry name" value="RVT_2"/>
    <property type="match status" value="1"/>
</dbReference>
<reference evidence="5" key="1">
    <citation type="submission" date="2020-06" db="EMBL/GenBank/DDBJ databases">
        <authorList>
            <person name="Li T."/>
            <person name="Hu X."/>
            <person name="Zhang T."/>
            <person name="Song X."/>
            <person name="Zhang H."/>
            <person name="Dai N."/>
            <person name="Sheng W."/>
            <person name="Hou X."/>
            <person name="Wei L."/>
        </authorList>
    </citation>
    <scope>NUCLEOTIDE SEQUENCE</scope>
    <source>
        <strain evidence="5">KEN1</strain>
        <tissue evidence="5">Leaf</tissue>
    </source>
</reference>
<dbReference type="GO" id="GO:0016787">
    <property type="term" value="F:hydrolase activity"/>
    <property type="evidence" value="ECO:0007669"/>
    <property type="project" value="UniProtKB-KW"/>
</dbReference>
<dbReference type="PANTHER" id="PTHR42648:SF31">
    <property type="entry name" value="RNA-DIRECTED DNA POLYMERASE"/>
    <property type="match status" value="1"/>
</dbReference>
<dbReference type="PROSITE" id="PS50994">
    <property type="entry name" value="INTEGRASE"/>
    <property type="match status" value="1"/>
</dbReference>
<feature type="region of interest" description="Disordered" evidence="3">
    <location>
        <begin position="75"/>
        <end position="99"/>
    </location>
</feature>
<dbReference type="GO" id="GO:0003676">
    <property type="term" value="F:nucleic acid binding"/>
    <property type="evidence" value="ECO:0007669"/>
    <property type="project" value="InterPro"/>
</dbReference>
<feature type="compositionally biased region" description="Basic and acidic residues" evidence="3">
    <location>
        <begin position="88"/>
        <end position="99"/>
    </location>
</feature>
<evidence type="ECO:0000259" key="4">
    <source>
        <dbReference type="PROSITE" id="PS50994"/>
    </source>
</evidence>
<evidence type="ECO:0000256" key="1">
    <source>
        <dbReference type="ARBA" id="ARBA00022723"/>
    </source>
</evidence>
<gene>
    <name evidence="5" type="ORF">Slati_3534000</name>
</gene>
<dbReference type="Gene3D" id="3.30.420.10">
    <property type="entry name" value="Ribonuclease H-like superfamily/Ribonuclease H"/>
    <property type="match status" value="1"/>
</dbReference>
<name>A0AAW2UIN8_9LAMI</name>
<keyword evidence="2" id="KW-0378">Hydrolase</keyword>
<dbReference type="GO" id="GO:0046872">
    <property type="term" value="F:metal ion binding"/>
    <property type="evidence" value="ECO:0007669"/>
    <property type="project" value="UniProtKB-KW"/>
</dbReference>
<dbReference type="Pfam" id="PF25597">
    <property type="entry name" value="SH3_retrovirus"/>
    <property type="match status" value="1"/>
</dbReference>
<reference evidence="5" key="2">
    <citation type="journal article" date="2024" name="Plant">
        <title>Genomic evolution and insights into agronomic trait innovations of Sesamum species.</title>
        <authorList>
            <person name="Miao H."/>
            <person name="Wang L."/>
            <person name="Qu L."/>
            <person name="Liu H."/>
            <person name="Sun Y."/>
            <person name="Le M."/>
            <person name="Wang Q."/>
            <person name="Wei S."/>
            <person name="Zheng Y."/>
            <person name="Lin W."/>
            <person name="Duan Y."/>
            <person name="Cao H."/>
            <person name="Xiong S."/>
            <person name="Wang X."/>
            <person name="Wei L."/>
            <person name="Li C."/>
            <person name="Ma Q."/>
            <person name="Ju M."/>
            <person name="Zhao R."/>
            <person name="Li G."/>
            <person name="Mu C."/>
            <person name="Tian Q."/>
            <person name="Mei H."/>
            <person name="Zhang T."/>
            <person name="Gao T."/>
            <person name="Zhang H."/>
        </authorList>
    </citation>
    <scope>NUCLEOTIDE SEQUENCE</scope>
    <source>
        <strain evidence="5">KEN1</strain>
    </source>
</reference>
<dbReference type="InterPro" id="IPR012337">
    <property type="entry name" value="RNaseH-like_sf"/>
</dbReference>
<dbReference type="InterPro" id="IPR039537">
    <property type="entry name" value="Retrotran_Ty1/copia-like"/>
</dbReference>